<evidence type="ECO:0000313" key="3">
    <source>
        <dbReference type="Proteomes" id="UP000799778"/>
    </source>
</evidence>
<feature type="compositionally biased region" description="Acidic residues" evidence="1">
    <location>
        <begin position="94"/>
        <end position="105"/>
    </location>
</feature>
<feature type="region of interest" description="Disordered" evidence="1">
    <location>
        <begin position="81"/>
        <end position="105"/>
    </location>
</feature>
<dbReference type="PANTHER" id="PTHR47204:SF1">
    <property type="entry name" value="RIBONUCLEASE H2 SUBUNIT C"/>
    <property type="match status" value="1"/>
</dbReference>
<dbReference type="AlphaFoldDB" id="A0A6A5Y3F3"/>
<sequence>MLSIQPPSTNASTTGASTAKKCTPNLLPARISHAGPVPNADKYWKTQTDETGVQHAYFRGRHLYGTSVALPENYTGAVLSVTEKDLPAPRAERDAEDEDEEEDERVEVKIAERVGDFDEVVIWGHGGVVDASGDAFTKGVNEWIGFAEAMHCEEDEEEEKKVDREEKSA</sequence>
<evidence type="ECO:0000256" key="1">
    <source>
        <dbReference type="SAM" id="MobiDB-lite"/>
    </source>
</evidence>
<proteinExistence type="predicted"/>
<dbReference type="EMBL" id="ML978067">
    <property type="protein sequence ID" value="KAF2020072.1"/>
    <property type="molecule type" value="Genomic_DNA"/>
</dbReference>
<feature type="compositionally biased region" description="Basic and acidic residues" evidence="1">
    <location>
        <begin position="82"/>
        <end position="93"/>
    </location>
</feature>
<dbReference type="RefSeq" id="XP_033388411.1">
    <property type="nucleotide sequence ID" value="XM_033531748.1"/>
</dbReference>
<dbReference type="Proteomes" id="UP000799778">
    <property type="component" value="Unassembled WGS sequence"/>
</dbReference>
<dbReference type="GO" id="GO:0032299">
    <property type="term" value="C:ribonuclease H2 complex"/>
    <property type="evidence" value="ECO:0007669"/>
    <property type="project" value="InterPro"/>
</dbReference>
<dbReference type="GeneID" id="54289145"/>
<dbReference type="InterPro" id="IPR013924">
    <property type="entry name" value="RNase_H2_suC"/>
</dbReference>
<evidence type="ECO:0000313" key="2">
    <source>
        <dbReference type="EMBL" id="KAF2020072.1"/>
    </source>
</evidence>
<reference evidence="2" key="1">
    <citation type="journal article" date="2020" name="Stud. Mycol.">
        <title>101 Dothideomycetes genomes: a test case for predicting lifestyles and emergence of pathogens.</title>
        <authorList>
            <person name="Haridas S."/>
            <person name="Albert R."/>
            <person name="Binder M."/>
            <person name="Bloem J."/>
            <person name="Labutti K."/>
            <person name="Salamov A."/>
            <person name="Andreopoulos B."/>
            <person name="Baker S."/>
            <person name="Barry K."/>
            <person name="Bills G."/>
            <person name="Bluhm B."/>
            <person name="Cannon C."/>
            <person name="Castanera R."/>
            <person name="Culley D."/>
            <person name="Daum C."/>
            <person name="Ezra D."/>
            <person name="Gonzalez J."/>
            <person name="Henrissat B."/>
            <person name="Kuo A."/>
            <person name="Liang C."/>
            <person name="Lipzen A."/>
            <person name="Lutzoni F."/>
            <person name="Magnuson J."/>
            <person name="Mondo S."/>
            <person name="Nolan M."/>
            <person name="Ohm R."/>
            <person name="Pangilinan J."/>
            <person name="Park H.-J."/>
            <person name="Ramirez L."/>
            <person name="Alfaro M."/>
            <person name="Sun H."/>
            <person name="Tritt A."/>
            <person name="Yoshinaga Y."/>
            <person name="Zwiers L.-H."/>
            <person name="Turgeon B."/>
            <person name="Goodwin S."/>
            <person name="Spatafora J."/>
            <person name="Crous P."/>
            <person name="Grigoriev I."/>
        </authorList>
    </citation>
    <scope>NUCLEOTIDE SEQUENCE</scope>
    <source>
        <strain evidence="2">CBS 175.79</strain>
    </source>
</reference>
<feature type="region of interest" description="Disordered" evidence="1">
    <location>
        <begin position="1"/>
        <end position="23"/>
    </location>
</feature>
<dbReference type="CDD" id="cd09271">
    <property type="entry name" value="RNase_H2-C"/>
    <property type="match status" value="1"/>
</dbReference>
<protein>
    <submittedName>
        <fullName evidence="2">Uncharacterized protein</fullName>
    </submittedName>
</protein>
<dbReference type="GO" id="GO:0006401">
    <property type="term" value="P:RNA catabolic process"/>
    <property type="evidence" value="ECO:0007669"/>
    <property type="project" value="InterPro"/>
</dbReference>
<dbReference type="Pfam" id="PF08615">
    <property type="entry name" value="RNase_H2_suC"/>
    <property type="match status" value="1"/>
</dbReference>
<name>A0A6A5Y3F3_9PLEO</name>
<dbReference type="Gene3D" id="2.40.128.680">
    <property type="match status" value="1"/>
</dbReference>
<feature type="compositionally biased region" description="Low complexity" evidence="1">
    <location>
        <begin position="8"/>
        <end position="19"/>
    </location>
</feature>
<dbReference type="OrthoDB" id="6222486at2759"/>
<dbReference type="PANTHER" id="PTHR47204">
    <property type="entry name" value="OS02G0168900 PROTEIN"/>
    <property type="match status" value="1"/>
</dbReference>
<gene>
    <name evidence="2" type="ORF">BU24DRAFT_459687</name>
</gene>
<accession>A0A6A5Y3F3</accession>
<keyword evidence="3" id="KW-1185">Reference proteome</keyword>
<organism evidence="2 3">
    <name type="scientific">Aaosphaeria arxii CBS 175.79</name>
    <dbReference type="NCBI Taxonomy" id="1450172"/>
    <lineage>
        <taxon>Eukaryota</taxon>
        <taxon>Fungi</taxon>
        <taxon>Dikarya</taxon>
        <taxon>Ascomycota</taxon>
        <taxon>Pezizomycotina</taxon>
        <taxon>Dothideomycetes</taxon>
        <taxon>Pleosporomycetidae</taxon>
        <taxon>Pleosporales</taxon>
        <taxon>Pleosporales incertae sedis</taxon>
        <taxon>Aaosphaeria</taxon>
    </lineage>
</organism>